<keyword evidence="3" id="KW-0862">Zinc</keyword>
<sequence>MDVFTQLVLRLTYLYLCFNGCFYTVSFITKTISCFLFCEFLFVELKQVTVKETRKQHFNQPKENKEHMGLHSYSQPSSSECNGYLVDEQSSQPSDSSAYNYAESEPELGFPKKCYCGAEPIIDTCYSRNDPGRKFFSCGNRDDGECHIWKWWDVAVMEEMRATETNYSKVASKVDTLTHYETELNEIKHLKNETDEKINKLEKLVAELNTKNRGFTFSLELVLGVLLCLVAILGLIMFK</sequence>
<proteinExistence type="predicted"/>
<gene>
    <name evidence="9" type="primary">LOC104727488</name>
</gene>
<dbReference type="RefSeq" id="XP_010444892.1">
    <property type="nucleotide sequence ID" value="XM_010446590.2"/>
</dbReference>
<accession>A0ABM0UR97</accession>
<evidence type="ECO:0000313" key="8">
    <source>
        <dbReference type="Proteomes" id="UP000694864"/>
    </source>
</evidence>
<feature type="coiled-coil region" evidence="5">
    <location>
        <begin position="180"/>
        <end position="211"/>
    </location>
</feature>
<evidence type="ECO:0000256" key="2">
    <source>
        <dbReference type="ARBA" id="ARBA00022771"/>
    </source>
</evidence>
<keyword evidence="1" id="KW-0479">Metal-binding</keyword>
<evidence type="ECO:0000256" key="1">
    <source>
        <dbReference type="ARBA" id="ARBA00022723"/>
    </source>
</evidence>
<keyword evidence="8" id="KW-1185">Reference proteome</keyword>
<evidence type="ECO:0000256" key="5">
    <source>
        <dbReference type="SAM" id="Coils"/>
    </source>
</evidence>
<evidence type="ECO:0000256" key="3">
    <source>
        <dbReference type="ARBA" id="ARBA00022833"/>
    </source>
</evidence>
<evidence type="ECO:0000313" key="9">
    <source>
        <dbReference type="RefSeq" id="XP_010444892.1"/>
    </source>
</evidence>
<feature type="transmembrane region" description="Helical" evidence="6">
    <location>
        <begin position="217"/>
        <end position="238"/>
    </location>
</feature>
<protein>
    <submittedName>
        <fullName evidence="9">Uncharacterized protein At4g04775-like</fullName>
    </submittedName>
</protein>
<dbReference type="InterPro" id="IPR010666">
    <property type="entry name" value="Znf_GRF"/>
</dbReference>
<dbReference type="GeneID" id="104727488"/>
<reference evidence="9" key="2">
    <citation type="submission" date="2025-08" db="UniProtKB">
        <authorList>
            <consortium name="RefSeq"/>
        </authorList>
    </citation>
    <scope>IDENTIFICATION</scope>
    <source>
        <tissue evidence="9">Leaf</tissue>
    </source>
</reference>
<dbReference type="PROSITE" id="PS51999">
    <property type="entry name" value="ZF_GRF"/>
    <property type="match status" value="1"/>
</dbReference>
<reference evidence="8" key="1">
    <citation type="journal article" date="2014" name="Nat. Commun.">
        <title>The emerging biofuel crop Camelina sativa retains a highly undifferentiated hexaploid genome structure.</title>
        <authorList>
            <person name="Kagale S."/>
            <person name="Koh C."/>
            <person name="Nixon J."/>
            <person name="Bollina V."/>
            <person name="Clarke W.E."/>
            <person name="Tuteja R."/>
            <person name="Spillane C."/>
            <person name="Robinson S.J."/>
            <person name="Links M.G."/>
            <person name="Clarke C."/>
            <person name="Higgins E.E."/>
            <person name="Huebert T."/>
            <person name="Sharpe A.G."/>
            <person name="Parkin I.A."/>
        </authorList>
    </citation>
    <scope>NUCLEOTIDE SEQUENCE [LARGE SCALE GENOMIC DNA]</scope>
    <source>
        <strain evidence="8">cv. DH55</strain>
    </source>
</reference>
<keyword evidence="6" id="KW-0812">Transmembrane</keyword>
<keyword evidence="6" id="KW-1133">Transmembrane helix</keyword>
<keyword evidence="2 4" id="KW-0863">Zinc-finger</keyword>
<keyword evidence="6" id="KW-0472">Membrane</keyword>
<evidence type="ECO:0000259" key="7">
    <source>
        <dbReference type="PROSITE" id="PS51999"/>
    </source>
</evidence>
<dbReference type="PANTHER" id="PTHR33248">
    <property type="entry name" value="ZINC ION-BINDING PROTEIN"/>
    <property type="match status" value="1"/>
</dbReference>
<evidence type="ECO:0000256" key="4">
    <source>
        <dbReference type="PROSITE-ProRule" id="PRU01343"/>
    </source>
</evidence>
<feature type="transmembrane region" description="Helical" evidence="6">
    <location>
        <begin position="12"/>
        <end position="45"/>
    </location>
</feature>
<feature type="domain" description="GRF-type" evidence="7">
    <location>
        <begin position="114"/>
        <end position="155"/>
    </location>
</feature>
<dbReference type="Proteomes" id="UP000694864">
    <property type="component" value="Chromosome 11"/>
</dbReference>
<organism evidence="8 9">
    <name type="scientific">Camelina sativa</name>
    <name type="common">False flax</name>
    <name type="synonym">Myagrum sativum</name>
    <dbReference type="NCBI Taxonomy" id="90675"/>
    <lineage>
        <taxon>Eukaryota</taxon>
        <taxon>Viridiplantae</taxon>
        <taxon>Streptophyta</taxon>
        <taxon>Embryophyta</taxon>
        <taxon>Tracheophyta</taxon>
        <taxon>Spermatophyta</taxon>
        <taxon>Magnoliopsida</taxon>
        <taxon>eudicotyledons</taxon>
        <taxon>Gunneridae</taxon>
        <taxon>Pentapetalae</taxon>
        <taxon>rosids</taxon>
        <taxon>malvids</taxon>
        <taxon>Brassicales</taxon>
        <taxon>Brassicaceae</taxon>
        <taxon>Camelineae</taxon>
        <taxon>Camelina</taxon>
    </lineage>
</organism>
<name>A0ABM0UR97_CAMSA</name>
<evidence type="ECO:0000256" key="6">
    <source>
        <dbReference type="SAM" id="Phobius"/>
    </source>
</evidence>
<keyword evidence="5" id="KW-0175">Coiled coil</keyword>